<reference evidence="2 3" key="1">
    <citation type="submission" date="2015-07" db="EMBL/GenBank/DDBJ databases">
        <title>The genome of Melipona quadrifasciata.</title>
        <authorList>
            <person name="Pan H."/>
            <person name="Kapheim K."/>
        </authorList>
    </citation>
    <scope>NUCLEOTIDE SEQUENCE [LARGE SCALE GENOMIC DNA]</scope>
    <source>
        <strain evidence="2">0111107301</strain>
        <tissue evidence="2">Whole body</tissue>
    </source>
</reference>
<dbReference type="Proteomes" id="UP000053105">
    <property type="component" value="Unassembled WGS sequence"/>
</dbReference>
<evidence type="ECO:0000313" key="3">
    <source>
        <dbReference type="Proteomes" id="UP000053105"/>
    </source>
</evidence>
<gene>
    <name evidence="2" type="ORF">WN51_04620</name>
</gene>
<feature type="region of interest" description="Disordered" evidence="1">
    <location>
        <begin position="213"/>
        <end position="241"/>
    </location>
</feature>
<feature type="compositionally biased region" description="Basic and acidic residues" evidence="1">
    <location>
        <begin position="226"/>
        <end position="241"/>
    </location>
</feature>
<dbReference type="AlphaFoldDB" id="A0A0N0U473"/>
<dbReference type="EMBL" id="KQ435841">
    <property type="protein sequence ID" value="KOX71308.1"/>
    <property type="molecule type" value="Genomic_DNA"/>
</dbReference>
<evidence type="ECO:0000256" key="1">
    <source>
        <dbReference type="SAM" id="MobiDB-lite"/>
    </source>
</evidence>
<organism evidence="2 3">
    <name type="scientific">Melipona quadrifasciata</name>
    <dbReference type="NCBI Taxonomy" id="166423"/>
    <lineage>
        <taxon>Eukaryota</taxon>
        <taxon>Metazoa</taxon>
        <taxon>Ecdysozoa</taxon>
        <taxon>Arthropoda</taxon>
        <taxon>Hexapoda</taxon>
        <taxon>Insecta</taxon>
        <taxon>Pterygota</taxon>
        <taxon>Neoptera</taxon>
        <taxon>Endopterygota</taxon>
        <taxon>Hymenoptera</taxon>
        <taxon>Apocrita</taxon>
        <taxon>Aculeata</taxon>
        <taxon>Apoidea</taxon>
        <taxon>Anthophila</taxon>
        <taxon>Apidae</taxon>
        <taxon>Melipona</taxon>
    </lineage>
</organism>
<protein>
    <submittedName>
        <fullName evidence="2">Uncharacterized protein</fullName>
    </submittedName>
</protein>
<accession>A0A0N0U473</accession>
<sequence length="261" mass="29861">METAMFPRSSSTCTEEDVKAWKIGCSAAVSVPSDPHLSYNCCNLKGERPNDAPKDANIHRFQIRNVCLNHSVLSVFWYSKLFTLYFIQFTLLQPEMGQKPNYITSNEIVSKSQPLVWIISDFELNLTIYSESCTVLEDILGLEDAVYDTMIVSESQRILNNGVEQKMEDCKSNISNFNNPRNKLLHSSMILLSRELKLRNGIEKSYSLRADKRDKDFPPCTNGNKRTTEMRKKGNERISPGGEEHTVLSIRVRLKLNNMVR</sequence>
<keyword evidence="3" id="KW-1185">Reference proteome</keyword>
<name>A0A0N0U473_9HYME</name>
<proteinExistence type="predicted"/>
<evidence type="ECO:0000313" key="2">
    <source>
        <dbReference type="EMBL" id="KOX71308.1"/>
    </source>
</evidence>